<comment type="caution">
    <text evidence="6">The sequence shown here is derived from an EMBL/GenBank/DDBJ whole genome shotgun (WGS) entry which is preliminary data.</text>
</comment>
<name>A0ABP6QQS4_9ACTN</name>
<dbReference type="Gene3D" id="3.40.190.10">
    <property type="entry name" value="Periplasmic binding protein-like II"/>
    <property type="match status" value="2"/>
</dbReference>
<dbReference type="SUPFAM" id="SSF53850">
    <property type="entry name" value="Periplasmic binding protein-like II"/>
    <property type="match status" value="1"/>
</dbReference>
<proteinExistence type="inferred from homology"/>
<comment type="similarity">
    <text evidence="1">Belongs to the LysR transcriptional regulatory family.</text>
</comment>
<dbReference type="SUPFAM" id="SSF46785">
    <property type="entry name" value="Winged helix' DNA-binding domain"/>
    <property type="match status" value="1"/>
</dbReference>
<dbReference type="InterPro" id="IPR036390">
    <property type="entry name" value="WH_DNA-bd_sf"/>
</dbReference>
<evidence type="ECO:0000256" key="2">
    <source>
        <dbReference type="ARBA" id="ARBA00023015"/>
    </source>
</evidence>
<dbReference type="InterPro" id="IPR000847">
    <property type="entry name" value="LysR_HTH_N"/>
</dbReference>
<dbReference type="Pfam" id="PF03466">
    <property type="entry name" value="LysR_substrate"/>
    <property type="match status" value="1"/>
</dbReference>
<dbReference type="InterPro" id="IPR005119">
    <property type="entry name" value="LysR_subst-bd"/>
</dbReference>
<reference evidence="7" key="1">
    <citation type="journal article" date="2019" name="Int. J. Syst. Evol. Microbiol.">
        <title>The Global Catalogue of Microorganisms (GCM) 10K type strain sequencing project: providing services to taxonomists for standard genome sequencing and annotation.</title>
        <authorList>
            <consortium name="The Broad Institute Genomics Platform"/>
            <consortium name="The Broad Institute Genome Sequencing Center for Infectious Disease"/>
            <person name="Wu L."/>
            <person name="Ma J."/>
        </authorList>
    </citation>
    <scope>NUCLEOTIDE SEQUENCE [LARGE SCALE GENOMIC DNA]</scope>
    <source>
        <strain evidence="7">JCM 9377</strain>
    </source>
</reference>
<evidence type="ECO:0000256" key="3">
    <source>
        <dbReference type="ARBA" id="ARBA00023125"/>
    </source>
</evidence>
<dbReference type="PANTHER" id="PTHR30346:SF0">
    <property type="entry name" value="HCA OPERON TRANSCRIPTIONAL ACTIVATOR HCAR"/>
    <property type="match status" value="1"/>
</dbReference>
<keyword evidence="2" id="KW-0805">Transcription regulation</keyword>
<dbReference type="Pfam" id="PF00126">
    <property type="entry name" value="HTH_1"/>
    <property type="match status" value="1"/>
</dbReference>
<dbReference type="Proteomes" id="UP001501237">
    <property type="component" value="Unassembled WGS sequence"/>
</dbReference>
<dbReference type="CDD" id="cd08414">
    <property type="entry name" value="PBP2_LTTR_aromatics_like"/>
    <property type="match status" value="1"/>
</dbReference>
<dbReference type="PANTHER" id="PTHR30346">
    <property type="entry name" value="TRANSCRIPTIONAL DUAL REGULATOR HCAR-RELATED"/>
    <property type="match status" value="1"/>
</dbReference>
<dbReference type="Gene3D" id="1.10.10.10">
    <property type="entry name" value="Winged helix-like DNA-binding domain superfamily/Winged helix DNA-binding domain"/>
    <property type="match status" value="1"/>
</dbReference>
<dbReference type="InterPro" id="IPR036388">
    <property type="entry name" value="WH-like_DNA-bd_sf"/>
</dbReference>
<keyword evidence="3" id="KW-0238">DNA-binding</keyword>
<dbReference type="PROSITE" id="PS50931">
    <property type="entry name" value="HTH_LYSR"/>
    <property type="match status" value="1"/>
</dbReference>
<evidence type="ECO:0000313" key="6">
    <source>
        <dbReference type="EMBL" id="GAA3240696.1"/>
    </source>
</evidence>
<organism evidence="6 7">
    <name type="scientific">Actinocorallia longicatena</name>
    <dbReference type="NCBI Taxonomy" id="111803"/>
    <lineage>
        <taxon>Bacteria</taxon>
        <taxon>Bacillati</taxon>
        <taxon>Actinomycetota</taxon>
        <taxon>Actinomycetes</taxon>
        <taxon>Streptosporangiales</taxon>
        <taxon>Thermomonosporaceae</taxon>
        <taxon>Actinocorallia</taxon>
    </lineage>
</organism>
<dbReference type="EMBL" id="BAAAUV010000042">
    <property type="protein sequence ID" value="GAA3240696.1"/>
    <property type="molecule type" value="Genomic_DNA"/>
</dbReference>
<gene>
    <name evidence="6" type="ORF">GCM10010468_77550</name>
</gene>
<keyword evidence="7" id="KW-1185">Reference proteome</keyword>
<dbReference type="PRINTS" id="PR00039">
    <property type="entry name" value="HTHLYSR"/>
</dbReference>
<protein>
    <submittedName>
        <fullName evidence="6">LysR family transcriptional regulator</fullName>
    </submittedName>
</protein>
<feature type="domain" description="HTH lysR-type" evidence="5">
    <location>
        <begin position="7"/>
        <end position="61"/>
    </location>
</feature>
<evidence type="ECO:0000256" key="4">
    <source>
        <dbReference type="ARBA" id="ARBA00023163"/>
    </source>
</evidence>
<evidence type="ECO:0000313" key="7">
    <source>
        <dbReference type="Proteomes" id="UP001501237"/>
    </source>
</evidence>
<keyword evidence="4" id="KW-0804">Transcription</keyword>
<evidence type="ECO:0000256" key="1">
    <source>
        <dbReference type="ARBA" id="ARBA00009437"/>
    </source>
</evidence>
<accession>A0ABP6QQS4</accession>
<evidence type="ECO:0000259" key="5">
    <source>
        <dbReference type="PROSITE" id="PS50931"/>
    </source>
</evidence>
<sequence length="297" mass="32966">MIRVERRDIEIFLTLADELSFTRTAERLHVTTARVSQTIKLLERRFGTPLFDRTSRRVVLTPVGRRLRDDLAPAFRQIEEAVARAVAAGRGIDGVLRVGFVGAAAGSFVLKVNARFATLHPSCEVRIRENQFGDALELLRSDEIDLLLAALPFAEPDLTAGDVLVRERTLLAVSSRHPFAKRRSVRLADLARVRVLASPPQVPGYWDDHLAPSPGSRGPAFSTIQEMLTLIGADQGVYPVAEQVNRYYLRPDVVYVPISDAPPIEWGLVWRTAGDTTRMRAYREAARDLAASGQGMD</sequence>